<dbReference type="Pfam" id="PF09379">
    <property type="entry name" value="FERM_N"/>
    <property type="match status" value="1"/>
</dbReference>
<dbReference type="PROSITE" id="PS00661">
    <property type="entry name" value="FERM_2"/>
    <property type="match status" value="1"/>
</dbReference>
<dbReference type="SUPFAM" id="SSF48678">
    <property type="entry name" value="Moesin tail domain"/>
    <property type="match status" value="1"/>
</dbReference>
<dbReference type="InterPro" id="IPR011993">
    <property type="entry name" value="PH-like_dom_sf"/>
</dbReference>
<dbReference type="GeneID" id="105335601"/>
<feature type="coiled-coil region" evidence="5">
    <location>
        <begin position="521"/>
        <end position="566"/>
    </location>
</feature>
<dbReference type="InterPro" id="IPR000798">
    <property type="entry name" value="Ez/rad/moesin-like"/>
</dbReference>
<dbReference type="PANTHER" id="PTHR23281">
    <property type="entry name" value="MERLIN/MOESIN/EZRIN/RADIXIN"/>
    <property type="match status" value="1"/>
</dbReference>
<dbReference type="AlphaFoldDB" id="A0A8W8JX13"/>
<evidence type="ECO:0000256" key="5">
    <source>
        <dbReference type="SAM" id="Coils"/>
    </source>
</evidence>
<dbReference type="SMART" id="SM01196">
    <property type="entry name" value="FERM_C"/>
    <property type="match status" value="1"/>
</dbReference>
<evidence type="ECO:0000256" key="2">
    <source>
        <dbReference type="ARBA" id="ARBA00022475"/>
    </source>
</evidence>
<accession>A0A8W8JX13</accession>
<dbReference type="Gene3D" id="1.20.5.450">
    <property type="match status" value="1"/>
</dbReference>
<evidence type="ECO:0000259" key="6">
    <source>
        <dbReference type="PROSITE" id="PS50057"/>
    </source>
</evidence>
<dbReference type="GO" id="GO:0005886">
    <property type="term" value="C:plasma membrane"/>
    <property type="evidence" value="ECO:0007669"/>
    <property type="project" value="UniProtKB-SubCell"/>
</dbReference>
<dbReference type="InterPro" id="IPR018980">
    <property type="entry name" value="FERM_PH-like_C"/>
</dbReference>
<dbReference type="InterPro" id="IPR035963">
    <property type="entry name" value="FERM_2"/>
</dbReference>
<keyword evidence="5" id="KW-0175">Coiled coil</keyword>
<comment type="subcellular location">
    <subcellularLocation>
        <location evidence="1">Cell membrane</location>
        <topology evidence="1">Peripheral membrane protein</topology>
    </subcellularLocation>
</comment>
<dbReference type="SUPFAM" id="SSF54236">
    <property type="entry name" value="Ubiquitin-like"/>
    <property type="match status" value="1"/>
</dbReference>
<keyword evidence="2" id="KW-1003">Cell membrane</keyword>
<dbReference type="GO" id="GO:0003779">
    <property type="term" value="F:actin binding"/>
    <property type="evidence" value="ECO:0007669"/>
    <property type="project" value="InterPro"/>
</dbReference>
<keyword evidence="8" id="KW-1185">Reference proteome</keyword>
<dbReference type="KEGG" id="crg:105335601"/>
<dbReference type="InterPro" id="IPR041789">
    <property type="entry name" value="ERM_FERM_C"/>
</dbReference>
<dbReference type="PROSITE" id="PS00660">
    <property type="entry name" value="FERM_1"/>
    <property type="match status" value="1"/>
</dbReference>
<feature type="binding site" evidence="4">
    <location>
        <begin position="75"/>
        <end position="78"/>
    </location>
    <ligand>
        <name>a 1,2-diacyl-sn-glycero-3-phospho-(1D-myo-inositol)</name>
        <dbReference type="ChEBI" id="CHEBI:57880"/>
    </ligand>
</feature>
<dbReference type="Gene3D" id="2.30.29.30">
    <property type="entry name" value="Pleckstrin-homology domain (PH domain)/Phosphotyrosine-binding domain (PTB)"/>
    <property type="match status" value="1"/>
</dbReference>
<organism evidence="7 8">
    <name type="scientific">Magallana gigas</name>
    <name type="common">Pacific oyster</name>
    <name type="synonym">Crassostrea gigas</name>
    <dbReference type="NCBI Taxonomy" id="29159"/>
    <lineage>
        <taxon>Eukaryota</taxon>
        <taxon>Metazoa</taxon>
        <taxon>Spiralia</taxon>
        <taxon>Lophotrochozoa</taxon>
        <taxon>Mollusca</taxon>
        <taxon>Bivalvia</taxon>
        <taxon>Autobranchia</taxon>
        <taxon>Pteriomorphia</taxon>
        <taxon>Ostreida</taxon>
        <taxon>Ostreoidea</taxon>
        <taxon>Ostreidae</taxon>
        <taxon>Magallana</taxon>
    </lineage>
</organism>
<dbReference type="Pfam" id="PF00373">
    <property type="entry name" value="FERM_M"/>
    <property type="match status" value="1"/>
</dbReference>
<name>A0A8W8JX13_MAGGI</name>
<sequence length="601" mass="70018">MPFVNMKKASSQAGGGKSFAVRVTTMDAELEFSYIEQKATGKDLFELVCRTIGLRETWYFGLQFIDSKGYISWLKFDKKVLDQDVPKESPVPFLFLAKFYPEDVSEELIQEITQRLFFLQVKQSILNMDIYCPPEASVLLASYAVQAKYGDYDPSNYKPGMLSSDDLLPQRVIDQYQMTPEMWEDRIKEWYADHKGMSGDEAEMEYLKIAQDLEQYGVNYFQIKNKKNTELWLGVDALGLNVYDQNNRLEPKITFPWSEVKNISFKEKKFVIKPVGKKVPDFIFYAPKVKINKLILELCVGNHELFMRRRKPDSMEIQQMKANARDERQRKRCDRAKLAKEKQLKEEALREKAELERKLSQMQEEVRTAQEMLKRSEETTELLAEKARFAEEEAQLLTQKASDAEREIQSIKITAIKTEEERILMEFRAREYEMIATKLLEDSERRAKEADQLKDELTQARMSEKLAKERLLEVARVSPTYPTMFPLASLTSDLSDFHIGNSHQISVDGEFSCELLGDGDMDQLSQEIERERVEYMEKSKHLQEQLKELKSEIEVLKVEEKETDLDRLHESSIQRGDSKYSTLRQAKSSSAQARVAFFEEL</sequence>
<dbReference type="InterPro" id="IPR008954">
    <property type="entry name" value="Moesin_tail_sf"/>
</dbReference>
<dbReference type="EnsemblMetazoa" id="G21420.1">
    <property type="protein sequence ID" value="G21420.1:cds"/>
    <property type="gene ID" value="G21420"/>
</dbReference>
<dbReference type="InterPro" id="IPR011174">
    <property type="entry name" value="ERM"/>
</dbReference>
<feature type="domain" description="FERM" evidence="6">
    <location>
        <begin position="19"/>
        <end position="310"/>
    </location>
</feature>
<dbReference type="Pfam" id="PF00769">
    <property type="entry name" value="ERM_C"/>
    <property type="match status" value="1"/>
</dbReference>
<protein>
    <recommendedName>
        <fullName evidence="6">FERM domain-containing protein</fullName>
    </recommendedName>
</protein>
<dbReference type="FunFam" id="3.10.20.90:FF:000013">
    <property type="entry name" value="radixin isoform X1"/>
    <property type="match status" value="1"/>
</dbReference>
<dbReference type="CDD" id="cd13194">
    <property type="entry name" value="FERM_C_ERM"/>
    <property type="match status" value="1"/>
</dbReference>
<evidence type="ECO:0000256" key="3">
    <source>
        <dbReference type="ARBA" id="ARBA00023136"/>
    </source>
</evidence>
<dbReference type="FunFam" id="2.30.29.30:FF:000003">
    <property type="entry name" value="Radixin isoform 1"/>
    <property type="match status" value="1"/>
</dbReference>
<dbReference type="Gene3D" id="3.10.20.90">
    <property type="entry name" value="Phosphatidylinositol 3-kinase Catalytic Subunit, Chain A, domain 1"/>
    <property type="match status" value="1"/>
</dbReference>
<dbReference type="PRINTS" id="PR00661">
    <property type="entry name" value="ERMFAMILY"/>
</dbReference>
<dbReference type="Pfam" id="PF20492">
    <property type="entry name" value="ERM_helical"/>
    <property type="match status" value="1"/>
</dbReference>
<dbReference type="Gene3D" id="6.10.360.10">
    <property type="match status" value="1"/>
</dbReference>
<dbReference type="CDD" id="cd14473">
    <property type="entry name" value="FERM_B-lobe"/>
    <property type="match status" value="1"/>
</dbReference>
<evidence type="ECO:0000313" key="8">
    <source>
        <dbReference type="Proteomes" id="UP000005408"/>
    </source>
</evidence>
<proteinExistence type="predicted"/>
<dbReference type="SUPFAM" id="SSF47031">
    <property type="entry name" value="Second domain of FERM"/>
    <property type="match status" value="1"/>
</dbReference>
<dbReference type="FunFam" id="1.20.80.10:FF:000002">
    <property type="entry name" value="radixin isoform X1"/>
    <property type="match status" value="1"/>
</dbReference>
<dbReference type="CDD" id="cd17186">
    <property type="entry name" value="FERM_F1_Merlin"/>
    <property type="match status" value="1"/>
</dbReference>
<dbReference type="InterPro" id="IPR029071">
    <property type="entry name" value="Ubiquitin-like_domsf"/>
</dbReference>
<keyword evidence="3" id="KW-0472">Membrane</keyword>
<feature type="coiled-coil region" evidence="5">
    <location>
        <begin position="321"/>
        <end position="470"/>
    </location>
</feature>
<dbReference type="InterPro" id="IPR046810">
    <property type="entry name" value="ERM_helical"/>
</dbReference>
<dbReference type="SMART" id="SM00295">
    <property type="entry name" value="B41"/>
    <property type="match status" value="1"/>
</dbReference>
<dbReference type="Proteomes" id="UP000005408">
    <property type="component" value="Unassembled WGS sequence"/>
</dbReference>
<evidence type="ECO:0000256" key="1">
    <source>
        <dbReference type="ARBA" id="ARBA00004202"/>
    </source>
</evidence>
<dbReference type="PIRSF" id="PIRSF002305">
    <property type="entry name" value="ERM"/>
    <property type="match status" value="1"/>
</dbReference>
<dbReference type="InterPro" id="IPR011259">
    <property type="entry name" value="ERM_C_dom"/>
</dbReference>
<reference evidence="7" key="1">
    <citation type="submission" date="2022-08" db="UniProtKB">
        <authorList>
            <consortium name="EnsemblMetazoa"/>
        </authorList>
    </citation>
    <scope>IDENTIFICATION</scope>
    <source>
        <strain evidence="7">05x7-T-G4-1.051#20</strain>
    </source>
</reference>
<dbReference type="InterPro" id="IPR019748">
    <property type="entry name" value="FERM_central"/>
</dbReference>
<dbReference type="PRINTS" id="PR00935">
    <property type="entry name" value="BAND41"/>
</dbReference>
<dbReference type="InterPro" id="IPR019749">
    <property type="entry name" value="Band_41_domain"/>
</dbReference>
<dbReference type="OMA" id="PGMLANE"/>
<dbReference type="SUPFAM" id="SSF50729">
    <property type="entry name" value="PH domain-like"/>
    <property type="match status" value="1"/>
</dbReference>
<dbReference type="InterPro" id="IPR014352">
    <property type="entry name" value="FERM/acyl-CoA-bd_prot_sf"/>
</dbReference>
<dbReference type="InterPro" id="IPR018979">
    <property type="entry name" value="FERM_N"/>
</dbReference>
<feature type="binding site" evidence="4">
    <location>
        <position position="293"/>
    </location>
    <ligand>
        <name>a 1,2-diacyl-sn-glycero-3-phospho-(1D-myo-inositol)</name>
        <dbReference type="ChEBI" id="CHEBI:57880"/>
    </ligand>
</feature>
<dbReference type="RefSeq" id="XP_034337019.1">
    <property type="nucleotide sequence ID" value="XM_034481128.2"/>
</dbReference>
<dbReference type="InterPro" id="IPR000299">
    <property type="entry name" value="FERM_domain"/>
</dbReference>
<dbReference type="Gene3D" id="1.20.80.10">
    <property type="match status" value="1"/>
</dbReference>
<dbReference type="PROSITE" id="PS50057">
    <property type="entry name" value="FERM_3"/>
    <property type="match status" value="1"/>
</dbReference>
<dbReference type="OrthoDB" id="6018897at2759"/>
<evidence type="ECO:0000313" key="7">
    <source>
        <dbReference type="EnsemblMetazoa" id="G21420.1:cds"/>
    </source>
</evidence>
<evidence type="ECO:0000256" key="4">
    <source>
        <dbReference type="PIRSR" id="PIRSR002305-1"/>
    </source>
</evidence>
<dbReference type="InterPro" id="IPR019747">
    <property type="entry name" value="FERM_CS"/>
</dbReference>
<dbReference type="Pfam" id="PF09380">
    <property type="entry name" value="FERM_C"/>
    <property type="match status" value="1"/>
</dbReference>